<dbReference type="RefSeq" id="WP_109098985.1">
    <property type="nucleotide sequence ID" value="NZ_QDKQ01000004.1"/>
</dbReference>
<evidence type="ECO:0000313" key="1">
    <source>
        <dbReference type="EMBL" id="PVM94197.1"/>
    </source>
</evidence>
<gene>
    <name evidence="1" type="ORF">DDF67_00285</name>
</gene>
<dbReference type="EMBL" id="QDKQ01000004">
    <property type="protein sequence ID" value="PVM94197.1"/>
    <property type="molecule type" value="Genomic_DNA"/>
</dbReference>
<proteinExistence type="predicted"/>
<keyword evidence="2" id="KW-1185">Reference proteome</keyword>
<comment type="caution">
    <text evidence="1">The sequence shown here is derived from an EMBL/GenBank/DDBJ whole genome shotgun (WGS) entry which is preliminary data.</text>
</comment>
<dbReference type="AlphaFoldDB" id="A0A2T9KDY5"/>
<dbReference type="Proteomes" id="UP000245073">
    <property type="component" value="Unassembled WGS sequence"/>
</dbReference>
<accession>A0A2T9KDY5</accession>
<sequence length="123" mass="13395">MMGHWSWRGLFGKRVAVQLGVHAPRTPIETLTQLAPLLMPGCQVNTRHDLERLPLEQLEDLHERLLVDLGATGAGDIRRDLLTALYPLLVDRRVEAASAAVCGQLAEGGSTRSPHDGLGSVTR</sequence>
<organism evidence="1 2">
    <name type="scientific">Caulobacter endophyticus</name>
    <dbReference type="NCBI Taxonomy" id="2172652"/>
    <lineage>
        <taxon>Bacteria</taxon>
        <taxon>Pseudomonadati</taxon>
        <taxon>Pseudomonadota</taxon>
        <taxon>Alphaproteobacteria</taxon>
        <taxon>Caulobacterales</taxon>
        <taxon>Caulobacteraceae</taxon>
        <taxon>Caulobacter</taxon>
    </lineage>
</organism>
<reference evidence="1 2" key="1">
    <citation type="submission" date="2018-04" db="EMBL/GenBank/DDBJ databases">
        <title>The genome sequence of Caulobacter sp. 744.</title>
        <authorList>
            <person name="Gao J."/>
            <person name="Sun J."/>
        </authorList>
    </citation>
    <scope>NUCLEOTIDE SEQUENCE [LARGE SCALE GENOMIC DNA]</scope>
    <source>
        <strain evidence="1 2">774</strain>
    </source>
</reference>
<protein>
    <submittedName>
        <fullName evidence="1">Uncharacterized protein</fullName>
    </submittedName>
</protein>
<evidence type="ECO:0000313" key="2">
    <source>
        <dbReference type="Proteomes" id="UP000245073"/>
    </source>
</evidence>
<name>A0A2T9KDY5_9CAUL</name>